<reference evidence="11" key="2">
    <citation type="submission" date="2020-09" db="EMBL/GenBank/DDBJ databases">
        <authorList>
            <person name="Sun Q."/>
            <person name="Sedlacek I."/>
        </authorList>
    </citation>
    <scope>NUCLEOTIDE SEQUENCE</scope>
    <source>
        <strain evidence="11">CCM 7684</strain>
    </source>
</reference>
<sequence>MSGVASALVGARDRVTLQWGIARAITACAAGALGALAMAPIGAFPVLILSFAVLTWLIDGAGAAGGTSRAVFAAARSGWWFGFGYFLAGLWWTGAAFLVDAEAHAWLMPFAVIALPAGLAFFHALGAGLARLLWSAGSARIFALAGALGVAEWLRGHILTGFPWNSFGYALADNQFLGQAASIIGLEGLTVITILVFAAPATLLDAPRRWAPTALAAVALIILAGFGILRLQLAEPAFREDVLVRIMQPNVQQDDKFRPSEGERILQRYLTLSEVATGPERSGIEDVTLLVWPESAFPFLLSETPEALGRIGQFLPDGVTLVTGAVRAEGAAGGRRYFNSIHAVSSDGAIIATYDKLHLVPFGEFLPFQSQLEAMGITQITRLPGGFSWGRERRSIALSESLTATPLICYEAIFPNNLIGDGPRPDMLLNVTNDGWFGATTGPYQHLAQSRVRAIEQGLPLIRAANTGVSAVVDPYGRILAQMPLGTSGSLDAVLPAALPATLFAQGGWASGVILLVLCFVSAVIRRRNINQPNSKKRSMTAI</sequence>
<evidence type="ECO:0000256" key="2">
    <source>
        <dbReference type="ARBA" id="ARBA00010065"/>
    </source>
</evidence>
<dbReference type="Pfam" id="PF20154">
    <property type="entry name" value="LNT_N"/>
    <property type="match status" value="1"/>
</dbReference>
<keyword evidence="6 9" id="KW-1133">Transmembrane helix</keyword>
<evidence type="ECO:0000259" key="10">
    <source>
        <dbReference type="PROSITE" id="PS50263"/>
    </source>
</evidence>
<dbReference type="GO" id="GO:0016410">
    <property type="term" value="F:N-acyltransferase activity"/>
    <property type="evidence" value="ECO:0007669"/>
    <property type="project" value="UniProtKB-UniRule"/>
</dbReference>
<dbReference type="InterPro" id="IPR003010">
    <property type="entry name" value="C-N_Hydrolase"/>
</dbReference>
<dbReference type="InterPro" id="IPR045378">
    <property type="entry name" value="LNT_N"/>
</dbReference>
<feature type="transmembrane region" description="Helical" evidence="9">
    <location>
        <begin position="176"/>
        <end position="198"/>
    </location>
</feature>
<keyword evidence="4 9" id="KW-0808">Transferase</keyword>
<evidence type="ECO:0000256" key="5">
    <source>
        <dbReference type="ARBA" id="ARBA00022692"/>
    </source>
</evidence>
<evidence type="ECO:0000313" key="12">
    <source>
        <dbReference type="Proteomes" id="UP000602745"/>
    </source>
</evidence>
<dbReference type="UniPathway" id="UPA00666"/>
<dbReference type="InterPro" id="IPR036526">
    <property type="entry name" value="C-N_Hydrolase_sf"/>
</dbReference>
<evidence type="ECO:0000256" key="9">
    <source>
        <dbReference type="HAMAP-Rule" id="MF_01148"/>
    </source>
</evidence>
<keyword evidence="5 9" id="KW-0812">Transmembrane</keyword>
<evidence type="ECO:0000256" key="8">
    <source>
        <dbReference type="ARBA" id="ARBA00023315"/>
    </source>
</evidence>
<comment type="similarity">
    <text evidence="2 9">Belongs to the CN hydrolase family. Apolipoprotein N-acyltransferase subfamily.</text>
</comment>
<evidence type="ECO:0000256" key="7">
    <source>
        <dbReference type="ARBA" id="ARBA00023136"/>
    </source>
</evidence>
<feature type="transmembrane region" description="Helical" evidence="9">
    <location>
        <begin position="141"/>
        <end position="164"/>
    </location>
</feature>
<comment type="subcellular location">
    <subcellularLocation>
        <location evidence="1 9">Cell membrane</location>
        <topology evidence="1 9">Multi-pass membrane protein</topology>
    </subcellularLocation>
</comment>
<dbReference type="PANTHER" id="PTHR38686">
    <property type="entry name" value="APOLIPOPROTEIN N-ACYLTRANSFERASE"/>
    <property type="match status" value="1"/>
</dbReference>
<dbReference type="InterPro" id="IPR004563">
    <property type="entry name" value="Apolipo_AcylTrfase"/>
</dbReference>
<dbReference type="Gene3D" id="3.60.110.10">
    <property type="entry name" value="Carbon-nitrogen hydrolase"/>
    <property type="match status" value="1"/>
</dbReference>
<reference evidence="11" key="1">
    <citation type="journal article" date="2014" name="Int. J. Syst. Evol. Microbiol.">
        <title>Complete genome sequence of Corynebacterium casei LMG S-19264T (=DSM 44701T), isolated from a smear-ripened cheese.</title>
        <authorList>
            <consortium name="US DOE Joint Genome Institute (JGI-PGF)"/>
            <person name="Walter F."/>
            <person name="Albersmeier A."/>
            <person name="Kalinowski J."/>
            <person name="Ruckert C."/>
        </authorList>
    </citation>
    <scope>NUCLEOTIDE SEQUENCE</scope>
    <source>
        <strain evidence="11">CCM 7684</strain>
    </source>
</reference>
<feature type="transmembrane region" description="Helical" evidence="9">
    <location>
        <begin position="47"/>
        <end position="66"/>
    </location>
</feature>
<dbReference type="EC" id="2.3.1.269" evidence="9"/>
<accession>A0A8J2YFJ6</accession>
<keyword evidence="12" id="KW-1185">Reference proteome</keyword>
<keyword evidence="3 9" id="KW-1003">Cell membrane</keyword>
<dbReference type="Pfam" id="PF00795">
    <property type="entry name" value="CN_hydrolase"/>
    <property type="match status" value="1"/>
</dbReference>
<dbReference type="Proteomes" id="UP000602745">
    <property type="component" value="Unassembled WGS sequence"/>
</dbReference>
<evidence type="ECO:0000313" key="11">
    <source>
        <dbReference type="EMBL" id="GGE29227.1"/>
    </source>
</evidence>
<evidence type="ECO:0000256" key="6">
    <source>
        <dbReference type="ARBA" id="ARBA00022989"/>
    </source>
</evidence>
<dbReference type="HAMAP" id="MF_01148">
    <property type="entry name" value="Lnt"/>
    <property type="match status" value="1"/>
</dbReference>
<comment type="function">
    <text evidence="9">Catalyzes the phospholipid dependent N-acylation of the N-terminal cysteine of apolipoprotein, the last step in lipoprotein maturation.</text>
</comment>
<dbReference type="NCBIfam" id="TIGR00546">
    <property type="entry name" value="lnt"/>
    <property type="match status" value="1"/>
</dbReference>
<organism evidence="11 12">
    <name type="scientific">Agaricicola taiwanensis</name>
    <dbReference type="NCBI Taxonomy" id="591372"/>
    <lineage>
        <taxon>Bacteria</taxon>
        <taxon>Pseudomonadati</taxon>
        <taxon>Pseudomonadota</taxon>
        <taxon>Alphaproteobacteria</taxon>
        <taxon>Rhodobacterales</taxon>
        <taxon>Paracoccaceae</taxon>
        <taxon>Agaricicola</taxon>
    </lineage>
</organism>
<dbReference type="PANTHER" id="PTHR38686:SF1">
    <property type="entry name" value="APOLIPOPROTEIN N-ACYLTRANSFERASE"/>
    <property type="match status" value="1"/>
</dbReference>
<feature type="transmembrane region" description="Helical" evidence="9">
    <location>
        <begin position="210"/>
        <end position="229"/>
    </location>
</feature>
<evidence type="ECO:0000256" key="1">
    <source>
        <dbReference type="ARBA" id="ARBA00004651"/>
    </source>
</evidence>
<feature type="transmembrane region" description="Helical" evidence="9">
    <location>
        <begin position="503"/>
        <end position="525"/>
    </location>
</feature>
<gene>
    <name evidence="9 11" type="primary">lnt</name>
    <name evidence="11" type="ORF">GCM10007276_02990</name>
</gene>
<comment type="pathway">
    <text evidence="9">Protein modification; lipoprotein biosynthesis (N-acyl transfer).</text>
</comment>
<protein>
    <recommendedName>
        <fullName evidence="9">Apolipoprotein N-acyltransferase</fullName>
        <shortName evidence="9">ALP N-acyltransferase</shortName>
        <ecNumber evidence="9">2.3.1.269</ecNumber>
    </recommendedName>
</protein>
<dbReference type="CDD" id="cd07571">
    <property type="entry name" value="ALP_N-acyl_transferase"/>
    <property type="match status" value="1"/>
</dbReference>
<dbReference type="RefSeq" id="WP_188407937.1">
    <property type="nucleotide sequence ID" value="NZ_BMCP01000001.1"/>
</dbReference>
<dbReference type="SUPFAM" id="SSF56317">
    <property type="entry name" value="Carbon-nitrogen hydrolase"/>
    <property type="match status" value="1"/>
</dbReference>
<comment type="catalytic activity">
    <reaction evidence="9">
        <text>N-terminal S-1,2-diacyl-sn-glyceryl-L-cysteinyl-[lipoprotein] + a glycerophospholipid = N-acyl-S-1,2-diacyl-sn-glyceryl-L-cysteinyl-[lipoprotein] + a 2-acyl-sn-glycero-3-phospholipid + H(+)</text>
        <dbReference type="Rhea" id="RHEA:48228"/>
        <dbReference type="Rhea" id="RHEA-COMP:14681"/>
        <dbReference type="Rhea" id="RHEA-COMP:14684"/>
        <dbReference type="ChEBI" id="CHEBI:15378"/>
        <dbReference type="ChEBI" id="CHEBI:136912"/>
        <dbReference type="ChEBI" id="CHEBI:140656"/>
        <dbReference type="ChEBI" id="CHEBI:140657"/>
        <dbReference type="ChEBI" id="CHEBI:140660"/>
        <dbReference type="EC" id="2.3.1.269"/>
    </reaction>
</comment>
<dbReference type="AlphaFoldDB" id="A0A8J2YFJ6"/>
<feature type="transmembrane region" description="Helical" evidence="9">
    <location>
        <begin position="105"/>
        <end position="129"/>
    </location>
</feature>
<evidence type="ECO:0000256" key="3">
    <source>
        <dbReference type="ARBA" id="ARBA00022475"/>
    </source>
</evidence>
<dbReference type="GO" id="GO:0005886">
    <property type="term" value="C:plasma membrane"/>
    <property type="evidence" value="ECO:0007669"/>
    <property type="project" value="UniProtKB-SubCell"/>
</dbReference>
<name>A0A8J2YFJ6_9RHOB</name>
<feature type="transmembrane region" description="Helical" evidence="9">
    <location>
        <begin position="78"/>
        <end position="99"/>
    </location>
</feature>
<keyword evidence="8 9" id="KW-0012">Acyltransferase</keyword>
<keyword evidence="7 9" id="KW-0472">Membrane</keyword>
<feature type="domain" description="CN hydrolase" evidence="10">
    <location>
        <begin position="247"/>
        <end position="501"/>
    </location>
</feature>
<proteinExistence type="inferred from homology"/>
<dbReference type="PROSITE" id="PS50263">
    <property type="entry name" value="CN_HYDROLASE"/>
    <property type="match status" value="1"/>
</dbReference>
<feature type="transmembrane region" description="Helical" evidence="9">
    <location>
        <begin position="21"/>
        <end position="41"/>
    </location>
</feature>
<comment type="caution">
    <text evidence="11">The sequence shown here is derived from an EMBL/GenBank/DDBJ whole genome shotgun (WGS) entry which is preliminary data.</text>
</comment>
<evidence type="ECO:0000256" key="4">
    <source>
        <dbReference type="ARBA" id="ARBA00022679"/>
    </source>
</evidence>
<dbReference type="GO" id="GO:0042158">
    <property type="term" value="P:lipoprotein biosynthetic process"/>
    <property type="evidence" value="ECO:0007669"/>
    <property type="project" value="UniProtKB-UniRule"/>
</dbReference>
<dbReference type="EMBL" id="BMCP01000001">
    <property type="protein sequence ID" value="GGE29227.1"/>
    <property type="molecule type" value="Genomic_DNA"/>
</dbReference>